<evidence type="ECO:0000259" key="9">
    <source>
        <dbReference type="PROSITE" id="PS50271"/>
    </source>
</evidence>
<comment type="subcellular location">
    <subcellularLocation>
        <location evidence="1">Nucleus</location>
    </subcellularLocation>
</comment>
<dbReference type="Pfam" id="PF00096">
    <property type="entry name" value="zf-C2H2"/>
    <property type="match status" value="5"/>
</dbReference>
<evidence type="ECO:0000256" key="4">
    <source>
        <dbReference type="ARBA" id="ARBA00022771"/>
    </source>
</evidence>
<evidence type="ECO:0000256" key="1">
    <source>
        <dbReference type="ARBA" id="ARBA00004123"/>
    </source>
</evidence>
<evidence type="ECO:0000259" key="8">
    <source>
        <dbReference type="PROSITE" id="PS50157"/>
    </source>
</evidence>
<dbReference type="GO" id="GO:0008270">
    <property type="term" value="F:zinc ion binding"/>
    <property type="evidence" value="ECO:0007669"/>
    <property type="project" value="UniProtKB-KW"/>
</dbReference>
<dbReference type="SMART" id="SM00355">
    <property type="entry name" value="ZnF_C2H2"/>
    <property type="match status" value="6"/>
</dbReference>
<protein>
    <recommendedName>
        <fullName evidence="12">Protein krueppel</fullName>
    </recommendedName>
</protein>
<dbReference type="InterPro" id="IPR036236">
    <property type="entry name" value="Znf_C2H2_sf"/>
</dbReference>
<evidence type="ECO:0000256" key="7">
    <source>
        <dbReference type="PROSITE-ProRule" id="PRU00502"/>
    </source>
</evidence>
<keyword evidence="6" id="KW-0539">Nucleus</keyword>
<dbReference type="InterPro" id="IPR050888">
    <property type="entry name" value="ZnF_C2H2-type_TF"/>
</dbReference>
<dbReference type="PROSITE" id="PS00028">
    <property type="entry name" value="ZINC_FINGER_C2H2_1"/>
    <property type="match status" value="5"/>
</dbReference>
<evidence type="ECO:0000313" key="11">
    <source>
        <dbReference type="Proteomes" id="UP000075886"/>
    </source>
</evidence>
<dbReference type="STRING" id="69004.A0A182QEY4"/>
<keyword evidence="3" id="KW-0677">Repeat</keyword>
<sequence>MTCKICDEKHETMGSIICPETDEKMLDKIYNSTNVRVQPRKGIITPVCEYCRNRIDEYNENFKPYEKEYFLERNHSAEEKNSNQSNRLVVNNPTQCTICGKVVKSISDHMKIHSNDKKYKCTFCDKSFAQSNNLTYHLRQHTGEKPYQCELCDKEFFNKSHLKSHLKLHTDDKEFQCEYCCKRFNHLGNLNKHQRVHSGDRPYQCNYCDRSFSNISNKKSHEKRHYGEKNFSCELCSKSFYDAHHLERHSTVHRKDMKKGIVKPVCSK</sequence>
<dbReference type="Gene3D" id="3.30.160.60">
    <property type="entry name" value="Classic Zinc Finger"/>
    <property type="match status" value="6"/>
</dbReference>
<dbReference type="EMBL" id="AXCN02000709">
    <property type="status" value="NOT_ANNOTATED_CDS"/>
    <property type="molecule type" value="Genomic_DNA"/>
</dbReference>
<dbReference type="Proteomes" id="UP000075886">
    <property type="component" value="Unassembled WGS sequence"/>
</dbReference>
<accession>A0A182QEY4</accession>
<feature type="domain" description="C2H2-type" evidence="8">
    <location>
        <begin position="231"/>
        <end position="258"/>
    </location>
</feature>
<dbReference type="PROSITE" id="PS50271">
    <property type="entry name" value="ZF_UBP"/>
    <property type="match status" value="1"/>
</dbReference>
<feature type="domain" description="C2H2-type" evidence="8">
    <location>
        <begin position="147"/>
        <end position="174"/>
    </location>
</feature>
<evidence type="ECO:0008006" key="12">
    <source>
        <dbReference type="Google" id="ProtNLM"/>
    </source>
</evidence>
<feature type="domain" description="C2H2-type" evidence="8">
    <location>
        <begin position="175"/>
        <end position="202"/>
    </location>
</feature>
<keyword evidence="11" id="KW-1185">Reference proteome</keyword>
<evidence type="ECO:0000256" key="2">
    <source>
        <dbReference type="ARBA" id="ARBA00022723"/>
    </source>
</evidence>
<evidence type="ECO:0000256" key="3">
    <source>
        <dbReference type="ARBA" id="ARBA00022737"/>
    </source>
</evidence>
<dbReference type="AlphaFoldDB" id="A0A182QEY4"/>
<dbReference type="PROSITE" id="PS50157">
    <property type="entry name" value="ZINC_FINGER_C2H2_2"/>
    <property type="match status" value="5"/>
</dbReference>
<dbReference type="GO" id="GO:0003700">
    <property type="term" value="F:DNA-binding transcription factor activity"/>
    <property type="evidence" value="ECO:0007669"/>
    <property type="project" value="UniProtKB-ARBA"/>
</dbReference>
<dbReference type="InterPro" id="IPR001607">
    <property type="entry name" value="Znf_UBP"/>
</dbReference>
<keyword evidence="4 7" id="KW-0863">Zinc-finger</keyword>
<keyword evidence="2" id="KW-0479">Metal-binding</keyword>
<feature type="domain" description="C2H2-type" evidence="8">
    <location>
        <begin position="119"/>
        <end position="146"/>
    </location>
</feature>
<proteinExistence type="predicted"/>
<dbReference type="SUPFAM" id="SSF57667">
    <property type="entry name" value="beta-beta-alpha zinc fingers"/>
    <property type="match status" value="3"/>
</dbReference>
<dbReference type="EnsemblMetazoa" id="AFAF008798-RA">
    <property type="protein sequence ID" value="AFAF008798-PA"/>
    <property type="gene ID" value="AFAF008798"/>
</dbReference>
<organism evidence="10 11">
    <name type="scientific">Anopheles farauti</name>
    <dbReference type="NCBI Taxonomy" id="69004"/>
    <lineage>
        <taxon>Eukaryota</taxon>
        <taxon>Metazoa</taxon>
        <taxon>Ecdysozoa</taxon>
        <taxon>Arthropoda</taxon>
        <taxon>Hexapoda</taxon>
        <taxon>Insecta</taxon>
        <taxon>Pterygota</taxon>
        <taxon>Neoptera</taxon>
        <taxon>Endopterygota</taxon>
        <taxon>Diptera</taxon>
        <taxon>Nematocera</taxon>
        <taxon>Culicoidea</taxon>
        <taxon>Culicidae</taxon>
        <taxon>Anophelinae</taxon>
        <taxon>Anopheles</taxon>
    </lineage>
</organism>
<dbReference type="GO" id="GO:0045893">
    <property type="term" value="P:positive regulation of DNA-templated transcription"/>
    <property type="evidence" value="ECO:0007669"/>
    <property type="project" value="UniProtKB-ARBA"/>
</dbReference>
<name>A0A182QEY4_9DIPT</name>
<feature type="domain" description="UBP-type" evidence="9">
    <location>
        <begin position="46"/>
        <end position="177"/>
    </location>
</feature>
<keyword evidence="5" id="KW-0862">Zinc</keyword>
<reference evidence="10" key="2">
    <citation type="submission" date="2020-05" db="UniProtKB">
        <authorList>
            <consortium name="EnsemblMetazoa"/>
        </authorList>
    </citation>
    <scope>IDENTIFICATION</scope>
    <source>
        <strain evidence="10">FAR1</strain>
    </source>
</reference>
<dbReference type="GO" id="GO:0003677">
    <property type="term" value="F:DNA binding"/>
    <property type="evidence" value="ECO:0007669"/>
    <property type="project" value="UniProtKB-KW"/>
</dbReference>
<dbReference type="InterPro" id="IPR013087">
    <property type="entry name" value="Znf_C2H2_type"/>
</dbReference>
<dbReference type="VEuPathDB" id="VectorBase:AFAF008798"/>
<dbReference type="GO" id="GO:0005634">
    <property type="term" value="C:nucleus"/>
    <property type="evidence" value="ECO:0007669"/>
    <property type="project" value="UniProtKB-SubCell"/>
</dbReference>
<feature type="domain" description="C2H2-type" evidence="8">
    <location>
        <begin position="203"/>
        <end position="230"/>
    </location>
</feature>
<evidence type="ECO:0000256" key="6">
    <source>
        <dbReference type="ARBA" id="ARBA00023242"/>
    </source>
</evidence>
<evidence type="ECO:0000313" key="10">
    <source>
        <dbReference type="EnsemblMetazoa" id="AFAF008798-PA"/>
    </source>
</evidence>
<reference evidence="11" key="1">
    <citation type="submission" date="2014-01" db="EMBL/GenBank/DDBJ databases">
        <title>The Genome Sequence of Anopheles farauti FAR1 (V2).</title>
        <authorList>
            <consortium name="The Broad Institute Genomics Platform"/>
            <person name="Neafsey D.E."/>
            <person name="Besansky N."/>
            <person name="Howell P."/>
            <person name="Walton C."/>
            <person name="Young S.K."/>
            <person name="Zeng Q."/>
            <person name="Gargeya S."/>
            <person name="Fitzgerald M."/>
            <person name="Haas B."/>
            <person name="Abouelleil A."/>
            <person name="Allen A.W."/>
            <person name="Alvarado L."/>
            <person name="Arachchi H.M."/>
            <person name="Berlin A.M."/>
            <person name="Chapman S.B."/>
            <person name="Gainer-Dewar J."/>
            <person name="Goldberg J."/>
            <person name="Griggs A."/>
            <person name="Gujja S."/>
            <person name="Hansen M."/>
            <person name="Howarth C."/>
            <person name="Imamovic A."/>
            <person name="Ireland A."/>
            <person name="Larimer J."/>
            <person name="McCowan C."/>
            <person name="Murphy C."/>
            <person name="Pearson M."/>
            <person name="Poon T.W."/>
            <person name="Priest M."/>
            <person name="Roberts A."/>
            <person name="Saif S."/>
            <person name="Shea T."/>
            <person name="Sisk P."/>
            <person name="Sykes S."/>
            <person name="Wortman J."/>
            <person name="Nusbaum C."/>
            <person name="Birren B."/>
        </authorList>
    </citation>
    <scope>NUCLEOTIDE SEQUENCE [LARGE SCALE GENOMIC DNA]</scope>
    <source>
        <strain evidence="11">FAR1</strain>
    </source>
</reference>
<dbReference type="PANTHER" id="PTHR24406">
    <property type="entry name" value="TRANSCRIPTIONAL REPRESSOR CTCFL-RELATED"/>
    <property type="match status" value="1"/>
</dbReference>
<evidence type="ECO:0000256" key="5">
    <source>
        <dbReference type="ARBA" id="ARBA00022833"/>
    </source>
</evidence>